<dbReference type="EMBL" id="FNOM01000003">
    <property type="protein sequence ID" value="SDW71665.1"/>
    <property type="molecule type" value="Genomic_DNA"/>
</dbReference>
<evidence type="ECO:0000313" key="5">
    <source>
        <dbReference type="EMBL" id="SDW71665.1"/>
    </source>
</evidence>
<dbReference type="InterPro" id="IPR037923">
    <property type="entry name" value="HTH-like"/>
</dbReference>
<dbReference type="InterPro" id="IPR009057">
    <property type="entry name" value="Homeodomain-like_sf"/>
</dbReference>
<protein>
    <submittedName>
        <fullName evidence="5">AraC-type DNA-binding protein</fullName>
    </submittedName>
</protein>
<dbReference type="SUPFAM" id="SSF51215">
    <property type="entry name" value="Regulatory protein AraC"/>
    <property type="match status" value="1"/>
</dbReference>
<evidence type="ECO:0000256" key="3">
    <source>
        <dbReference type="ARBA" id="ARBA00023163"/>
    </source>
</evidence>
<evidence type="ECO:0000256" key="2">
    <source>
        <dbReference type="ARBA" id="ARBA00023125"/>
    </source>
</evidence>
<sequence length="279" mass="30775">MKHIPETPSRLRITPIARLAVGGKWRVESMRALREPVFLWFTSGQGRITVAGTTRGYGTHNAIYIPPGTLHGFEVGLRAHGTAVFFGSDHSPDLPSAPVHLRIRESGPQKEITGILENIQREADSGRAGSVRAARHHLGLLEVWLERQIGAHDATPASLDRSADCAQRLSARYASLLERDFRTNSTVADYAAALGITPTHLSRVCKATSGRTAHALLQDRIVYEARRLLTETAHPVKDVAHSLGFSTPGYFTRMFQHNTGTTPTAFRKTQPHQPLIPRY</sequence>
<keyword evidence="1" id="KW-0805">Transcription regulation</keyword>
<dbReference type="Pfam" id="PF12833">
    <property type="entry name" value="HTH_18"/>
    <property type="match status" value="1"/>
</dbReference>
<dbReference type="SUPFAM" id="SSF46689">
    <property type="entry name" value="Homeodomain-like"/>
    <property type="match status" value="1"/>
</dbReference>
<dbReference type="OrthoDB" id="9814125at2"/>
<dbReference type="SMART" id="SM00342">
    <property type="entry name" value="HTH_ARAC"/>
    <property type="match status" value="1"/>
</dbReference>
<dbReference type="GO" id="GO:0043565">
    <property type="term" value="F:sequence-specific DNA binding"/>
    <property type="evidence" value="ECO:0007669"/>
    <property type="project" value="InterPro"/>
</dbReference>
<dbReference type="Gene3D" id="1.10.10.60">
    <property type="entry name" value="Homeodomain-like"/>
    <property type="match status" value="1"/>
</dbReference>
<dbReference type="PRINTS" id="PR00032">
    <property type="entry name" value="HTHARAC"/>
</dbReference>
<keyword evidence="3" id="KW-0804">Transcription</keyword>
<dbReference type="STRING" id="564137.SAMN04488238_103171"/>
<dbReference type="AlphaFoldDB" id="A0A1H2VTI4"/>
<evidence type="ECO:0000256" key="1">
    <source>
        <dbReference type="ARBA" id="ARBA00023015"/>
    </source>
</evidence>
<dbReference type="InterPro" id="IPR018060">
    <property type="entry name" value="HTH_AraC"/>
</dbReference>
<evidence type="ECO:0000313" key="6">
    <source>
        <dbReference type="Proteomes" id="UP000198539"/>
    </source>
</evidence>
<dbReference type="GO" id="GO:0003700">
    <property type="term" value="F:DNA-binding transcription factor activity"/>
    <property type="evidence" value="ECO:0007669"/>
    <property type="project" value="InterPro"/>
</dbReference>
<evidence type="ECO:0000259" key="4">
    <source>
        <dbReference type="PROSITE" id="PS01124"/>
    </source>
</evidence>
<dbReference type="PROSITE" id="PS01124">
    <property type="entry name" value="HTH_ARAC_FAMILY_2"/>
    <property type="match status" value="1"/>
</dbReference>
<keyword evidence="6" id="KW-1185">Reference proteome</keyword>
<dbReference type="PANTHER" id="PTHR43280">
    <property type="entry name" value="ARAC-FAMILY TRANSCRIPTIONAL REGULATOR"/>
    <property type="match status" value="1"/>
</dbReference>
<name>A0A1H2VTI4_9RHOB</name>
<dbReference type="InterPro" id="IPR020449">
    <property type="entry name" value="Tscrpt_reg_AraC-type_HTH"/>
</dbReference>
<organism evidence="5 6">
    <name type="scientific">Roseicitreum antarcticum</name>
    <dbReference type="NCBI Taxonomy" id="564137"/>
    <lineage>
        <taxon>Bacteria</taxon>
        <taxon>Pseudomonadati</taxon>
        <taxon>Pseudomonadota</taxon>
        <taxon>Alphaproteobacteria</taxon>
        <taxon>Rhodobacterales</taxon>
        <taxon>Paracoccaceae</taxon>
        <taxon>Roseicitreum</taxon>
    </lineage>
</organism>
<feature type="domain" description="HTH araC/xylS-type" evidence="4">
    <location>
        <begin position="171"/>
        <end position="269"/>
    </location>
</feature>
<accession>A0A1H2VTI4</accession>
<proteinExistence type="predicted"/>
<dbReference type="Proteomes" id="UP000198539">
    <property type="component" value="Unassembled WGS sequence"/>
</dbReference>
<reference evidence="5 6" key="1">
    <citation type="submission" date="2016-10" db="EMBL/GenBank/DDBJ databases">
        <authorList>
            <person name="de Groot N.N."/>
        </authorList>
    </citation>
    <scope>NUCLEOTIDE SEQUENCE [LARGE SCALE GENOMIC DNA]</scope>
    <source>
        <strain evidence="5 6">CGMCC 1.8894</strain>
    </source>
</reference>
<dbReference type="RefSeq" id="WP_092886605.1">
    <property type="nucleotide sequence ID" value="NZ_CP061498.1"/>
</dbReference>
<keyword evidence="2 5" id="KW-0238">DNA-binding</keyword>
<gene>
    <name evidence="5" type="ORF">SAMN04488238_103171</name>
</gene>
<dbReference type="PANTHER" id="PTHR43280:SF32">
    <property type="entry name" value="TRANSCRIPTIONAL REGULATORY PROTEIN"/>
    <property type="match status" value="1"/>
</dbReference>